<dbReference type="PROSITE" id="PS00039">
    <property type="entry name" value="DEAD_ATP_HELICASE"/>
    <property type="match status" value="1"/>
</dbReference>
<dbReference type="PANTHER" id="PTHR47959:SF24">
    <property type="entry name" value="ATP-DEPENDENT RNA HELICASE"/>
    <property type="match status" value="1"/>
</dbReference>
<reference evidence="7" key="2">
    <citation type="submission" date="2025-08" db="UniProtKB">
        <authorList>
            <consortium name="RefSeq"/>
        </authorList>
    </citation>
    <scope>IDENTIFICATION</scope>
    <source>
        <tissue evidence="7">Leaf</tissue>
    </source>
</reference>
<dbReference type="Gene3D" id="3.40.50.300">
    <property type="entry name" value="P-loop containing nucleotide triphosphate hydrolases"/>
    <property type="match status" value="1"/>
</dbReference>
<dbReference type="InterPro" id="IPR014001">
    <property type="entry name" value="Helicase_ATP-bd"/>
</dbReference>
<dbReference type="GeneID" id="109712361"/>
<accession>A0A6P5FDI5</accession>
<dbReference type="Pfam" id="PF00270">
    <property type="entry name" value="DEAD"/>
    <property type="match status" value="1"/>
</dbReference>
<keyword evidence="4" id="KW-0067">ATP-binding</keyword>
<keyword evidence="6" id="KW-1185">Reference proteome</keyword>
<feature type="domain" description="Helicase ATP-binding" evidence="5">
    <location>
        <begin position="98"/>
        <end position="165"/>
    </location>
</feature>
<dbReference type="InterPro" id="IPR027417">
    <property type="entry name" value="P-loop_NTPase"/>
</dbReference>
<dbReference type="GO" id="GO:0003676">
    <property type="term" value="F:nucleic acid binding"/>
    <property type="evidence" value="ECO:0007669"/>
    <property type="project" value="InterPro"/>
</dbReference>
<keyword evidence="3" id="KW-0347">Helicase</keyword>
<dbReference type="InterPro" id="IPR000629">
    <property type="entry name" value="RNA-helicase_DEAD-box_CS"/>
</dbReference>
<reference evidence="6" key="1">
    <citation type="journal article" date="2015" name="Nat. Genet.">
        <title>The pineapple genome and the evolution of CAM photosynthesis.</title>
        <authorList>
            <person name="Ming R."/>
            <person name="VanBuren R."/>
            <person name="Wai C.M."/>
            <person name="Tang H."/>
            <person name="Schatz M.C."/>
            <person name="Bowers J.E."/>
            <person name="Lyons E."/>
            <person name="Wang M.L."/>
            <person name="Chen J."/>
            <person name="Biggers E."/>
            <person name="Zhang J."/>
            <person name="Huang L."/>
            <person name="Zhang L."/>
            <person name="Miao W."/>
            <person name="Zhang J."/>
            <person name="Ye Z."/>
            <person name="Miao C."/>
            <person name="Lin Z."/>
            <person name="Wang H."/>
            <person name="Zhou H."/>
            <person name="Yim W.C."/>
            <person name="Priest H.D."/>
            <person name="Zheng C."/>
            <person name="Woodhouse M."/>
            <person name="Edger P.P."/>
            <person name="Guyot R."/>
            <person name="Guo H.B."/>
            <person name="Guo H."/>
            <person name="Zheng G."/>
            <person name="Singh R."/>
            <person name="Sharma A."/>
            <person name="Min X."/>
            <person name="Zheng Y."/>
            <person name="Lee H."/>
            <person name="Gurtowski J."/>
            <person name="Sedlazeck F.J."/>
            <person name="Harkess A."/>
            <person name="McKain M.R."/>
            <person name="Liao Z."/>
            <person name="Fang J."/>
            <person name="Liu J."/>
            <person name="Zhang X."/>
            <person name="Zhang Q."/>
            <person name="Hu W."/>
            <person name="Qin Y."/>
            <person name="Wang K."/>
            <person name="Chen L.Y."/>
            <person name="Shirley N."/>
            <person name="Lin Y.R."/>
            <person name="Liu L.Y."/>
            <person name="Hernandez A.G."/>
            <person name="Wright C.L."/>
            <person name="Bulone V."/>
            <person name="Tuskan G.A."/>
            <person name="Heath K."/>
            <person name="Zee F."/>
            <person name="Moore P.H."/>
            <person name="Sunkar R."/>
            <person name="Leebens-Mack J.H."/>
            <person name="Mockler T."/>
            <person name="Bennetzen J.L."/>
            <person name="Freeling M."/>
            <person name="Sankoff D."/>
            <person name="Paterson A.H."/>
            <person name="Zhu X."/>
            <person name="Yang X."/>
            <person name="Smith J.A."/>
            <person name="Cushman J.C."/>
            <person name="Paull R.E."/>
            <person name="Yu Q."/>
        </authorList>
    </citation>
    <scope>NUCLEOTIDE SEQUENCE [LARGE SCALE GENOMIC DNA]</scope>
    <source>
        <strain evidence="6">cv. F153</strain>
    </source>
</reference>
<dbReference type="GO" id="GO:0003724">
    <property type="term" value="F:RNA helicase activity"/>
    <property type="evidence" value="ECO:0007669"/>
    <property type="project" value="TreeGrafter"/>
</dbReference>
<dbReference type="RefSeq" id="XP_020091478.1">
    <property type="nucleotide sequence ID" value="XM_020235889.1"/>
</dbReference>
<evidence type="ECO:0000256" key="2">
    <source>
        <dbReference type="ARBA" id="ARBA00022801"/>
    </source>
</evidence>
<dbReference type="OrthoDB" id="25790at2759"/>
<dbReference type="InterPro" id="IPR011545">
    <property type="entry name" value="DEAD/DEAH_box_helicase_dom"/>
</dbReference>
<dbReference type="GO" id="GO:0005524">
    <property type="term" value="F:ATP binding"/>
    <property type="evidence" value="ECO:0007669"/>
    <property type="project" value="UniProtKB-KW"/>
</dbReference>
<dbReference type="InterPro" id="IPR050079">
    <property type="entry name" value="DEAD_box_RNA_helicase"/>
</dbReference>
<dbReference type="GO" id="GO:0005829">
    <property type="term" value="C:cytosol"/>
    <property type="evidence" value="ECO:0007669"/>
    <property type="project" value="TreeGrafter"/>
</dbReference>
<protein>
    <submittedName>
        <fullName evidence="7">Uncharacterized protein LOC109712361 isoform X2</fullName>
    </submittedName>
</protein>
<dbReference type="PROSITE" id="PS51192">
    <property type="entry name" value="HELICASE_ATP_BIND_1"/>
    <property type="match status" value="1"/>
</dbReference>
<dbReference type="PANTHER" id="PTHR47959">
    <property type="entry name" value="ATP-DEPENDENT RNA HELICASE RHLE-RELATED"/>
    <property type="match status" value="1"/>
</dbReference>
<evidence type="ECO:0000256" key="1">
    <source>
        <dbReference type="ARBA" id="ARBA00022741"/>
    </source>
</evidence>
<evidence type="ECO:0000313" key="7">
    <source>
        <dbReference type="RefSeq" id="XP_020091478.1"/>
    </source>
</evidence>
<dbReference type="SUPFAM" id="SSF52540">
    <property type="entry name" value="P-loop containing nucleoside triphosphate hydrolases"/>
    <property type="match status" value="1"/>
</dbReference>
<proteinExistence type="predicted"/>
<evidence type="ECO:0000256" key="3">
    <source>
        <dbReference type="ARBA" id="ARBA00022806"/>
    </source>
</evidence>
<dbReference type="Proteomes" id="UP000515123">
    <property type="component" value="Linkage group 7"/>
</dbReference>
<dbReference type="AlphaFoldDB" id="A0A6P5FDI5"/>
<keyword evidence="1" id="KW-0547">Nucleotide-binding</keyword>
<sequence length="186" mass="22102">MNPTNTVFDTHGCCPTEPELLCRHLSERRVRRAQRRLVAPAAELRRRRWHPPPLLPRLLRPGLRRVGADRQSERRRREPQRCRPVAVGGQRKCLNSSHKNVIYRYDLCYQVIDEADKLLDMDFERAIADVLKAVPKERQTYLFSATMTKKVWKHFIQFEQTYGDLSSMLKLELRKLKWEARVRNLI</sequence>
<organism evidence="6 7">
    <name type="scientific">Ananas comosus</name>
    <name type="common">Pineapple</name>
    <name type="synonym">Ananas ananas</name>
    <dbReference type="NCBI Taxonomy" id="4615"/>
    <lineage>
        <taxon>Eukaryota</taxon>
        <taxon>Viridiplantae</taxon>
        <taxon>Streptophyta</taxon>
        <taxon>Embryophyta</taxon>
        <taxon>Tracheophyta</taxon>
        <taxon>Spermatophyta</taxon>
        <taxon>Magnoliopsida</taxon>
        <taxon>Liliopsida</taxon>
        <taxon>Poales</taxon>
        <taxon>Bromeliaceae</taxon>
        <taxon>Bromelioideae</taxon>
        <taxon>Ananas</taxon>
    </lineage>
</organism>
<dbReference type="GO" id="GO:0016787">
    <property type="term" value="F:hydrolase activity"/>
    <property type="evidence" value="ECO:0007669"/>
    <property type="project" value="UniProtKB-KW"/>
</dbReference>
<gene>
    <name evidence="7" type="primary">LOC109712361</name>
</gene>
<evidence type="ECO:0000259" key="5">
    <source>
        <dbReference type="PROSITE" id="PS51192"/>
    </source>
</evidence>
<evidence type="ECO:0000313" key="6">
    <source>
        <dbReference type="Proteomes" id="UP000515123"/>
    </source>
</evidence>
<name>A0A6P5FDI5_ANACO</name>
<evidence type="ECO:0000256" key="4">
    <source>
        <dbReference type="ARBA" id="ARBA00022840"/>
    </source>
</evidence>
<keyword evidence="2" id="KW-0378">Hydrolase</keyword>